<dbReference type="EMBL" id="VJZT01000014">
    <property type="protein sequence ID" value="TRX37085.1"/>
    <property type="molecule type" value="Genomic_DNA"/>
</dbReference>
<dbReference type="RefSeq" id="WP_144257167.1">
    <property type="nucleotide sequence ID" value="NZ_VJZT01000014.1"/>
</dbReference>
<evidence type="ECO:0000256" key="1">
    <source>
        <dbReference type="SAM" id="Phobius"/>
    </source>
</evidence>
<keyword evidence="1" id="KW-0812">Transmembrane</keyword>
<feature type="transmembrane region" description="Helical" evidence="1">
    <location>
        <begin position="6"/>
        <end position="28"/>
    </location>
</feature>
<proteinExistence type="predicted"/>
<gene>
    <name evidence="2" type="ORF">FNW21_12895</name>
</gene>
<organism evidence="2 3">
    <name type="scientific">Flavobacterium restrictum</name>
    <dbReference type="NCBI Taxonomy" id="2594428"/>
    <lineage>
        <taxon>Bacteria</taxon>
        <taxon>Pseudomonadati</taxon>
        <taxon>Bacteroidota</taxon>
        <taxon>Flavobacteriia</taxon>
        <taxon>Flavobacteriales</taxon>
        <taxon>Flavobacteriaceae</taxon>
        <taxon>Flavobacterium</taxon>
    </lineage>
</organism>
<name>A0A553DWA3_9FLAO</name>
<keyword evidence="3" id="KW-1185">Reference proteome</keyword>
<comment type="caution">
    <text evidence="2">The sequence shown here is derived from an EMBL/GenBank/DDBJ whole genome shotgun (WGS) entry which is preliminary data.</text>
</comment>
<sequence length="90" mass="9875">MTKAAVFYGFVMAIILAILGCYLFLLWFTDYTFLAGLQIIKSQGNLGKIVALGSILDLLAFGILLQLKQEMMARGVVLAVICITILTLFL</sequence>
<dbReference type="Proteomes" id="UP000316371">
    <property type="component" value="Unassembled WGS sequence"/>
</dbReference>
<keyword evidence="1" id="KW-0472">Membrane</keyword>
<protein>
    <submittedName>
        <fullName evidence="2">Uncharacterized protein</fullName>
    </submittedName>
</protein>
<accession>A0A553DWA3</accession>
<feature type="transmembrane region" description="Helical" evidence="1">
    <location>
        <begin position="71"/>
        <end position="89"/>
    </location>
</feature>
<dbReference type="OrthoDB" id="1362378at2"/>
<feature type="transmembrane region" description="Helical" evidence="1">
    <location>
        <begin position="49"/>
        <end position="65"/>
    </location>
</feature>
<dbReference type="PROSITE" id="PS51257">
    <property type="entry name" value="PROKAR_LIPOPROTEIN"/>
    <property type="match status" value="1"/>
</dbReference>
<evidence type="ECO:0000313" key="3">
    <source>
        <dbReference type="Proteomes" id="UP000316371"/>
    </source>
</evidence>
<evidence type="ECO:0000313" key="2">
    <source>
        <dbReference type="EMBL" id="TRX37085.1"/>
    </source>
</evidence>
<dbReference type="AlphaFoldDB" id="A0A553DWA3"/>
<reference evidence="2 3" key="1">
    <citation type="submission" date="2019-07" db="EMBL/GenBank/DDBJ databases">
        <title>Novel species of Flavobacterium.</title>
        <authorList>
            <person name="Liu Q."/>
            <person name="Xin Y.-H."/>
        </authorList>
    </citation>
    <scope>NUCLEOTIDE SEQUENCE [LARGE SCALE GENOMIC DNA]</scope>
    <source>
        <strain evidence="2 3">LB1R34</strain>
    </source>
</reference>
<keyword evidence="1" id="KW-1133">Transmembrane helix</keyword>